<accession>A0A0D3FIY2</accession>
<protein>
    <submittedName>
        <fullName evidence="1">Uncharacterized protein</fullName>
    </submittedName>
</protein>
<organism evidence="1">
    <name type="scientific">Oryza barthii</name>
    <dbReference type="NCBI Taxonomy" id="65489"/>
    <lineage>
        <taxon>Eukaryota</taxon>
        <taxon>Viridiplantae</taxon>
        <taxon>Streptophyta</taxon>
        <taxon>Embryophyta</taxon>
        <taxon>Tracheophyta</taxon>
        <taxon>Spermatophyta</taxon>
        <taxon>Magnoliopsida</taxon>
        <taxon>Liliopsida</taxon>
        <taxon>Poales</taxon>
        <taxon>Poaceae</taxon>
        <taxon>BOP clade</taxon>
        <taxon>Oryzoideae</taxon>
        <taxon>Oryzeae</taxon>
        <taxon>Oryzinae</taxon>
        <taxon>Oryza</taxon>
    </lineage>
</organism>
<reference evidence="1" key="2">
    <citation type="submission" date="2015-03" db="UniProtKB">
        <authorList>
            <consortium name="EnsemblPlants"/>
        </authorList>
    </citation>
    <scope>IDENTIFICATION</scope>
</reference>
<dbReference type="Gramene" id="OBART03G18800.1">
    <property type="protein sequence ID" value="OBART03G18800.1"/>
    <property type="gene ID" value="OBART03G18800"/>
</dbReference>
<dbReference type="HOGENOM" id="CLU_2907867_0_0_1"/>
<dbReference type="PaxDb" id="65489-OBART03G18800.1"/>
<proteinExistence type="predicted"/>
<name>A0A0D3FIY2_9ORYZ</name>
<dbReference type="Proteomes" id="UP000026960">
    <property type="component" value="Chromosome 3"/>
</dbReference>
<dbReference type="AlphaFoldDB" id="A0A0D3FIY2"/>
<evidence type="ECO:0000313" key="1">
    <source>
        <dbReference type="EnsemblPlants" id="OBART03G18800.1"/>
    </source>
</evidence>
<evidence type="ECO:0000313" key="2">
    <source>
        <dbReference type="Proteomes" id="UP000026960"/>
    </source>
</evidence>
<dbReference type="EnsemblPlants" id="OBART03G18800.1">
    <property type="protein sequence ID" value="OBART03G18800.1"/>
    <property type="gene ID" value="OBART03G18800"/>
</dbReference>
<reference evidence="1" key="1">
    <citation type="journal article" date="2009" name="Rice">
        <title>De Novo Next Generation Sequencing of Plant Genomes.</title>
        <authorList>
            <person name="Rounsley S."/>
            <person name="Marri P.R."/>
            <person name="Yu Y."/>
            <person name="He R."/>
            <person name="Sisneros N."/>
            <person name="Goicoechea J.L."/>
            <person name="Lee S.J."/>
            <person name="Angelova A."/>
            <person name="Kudrna D."/>
            <person name="Luo M."/>
            <person name="Affourtit J."/>
            <person name="Desany B."/>
            <person name="Knight J."/>
            <person name="Niazi F."/>
            <person name="Egholm M."/>
            <person name="Wing R.A."/>
        </authorList>
    </citation>
    <scope>NUCLEOTIDE SEQUENCE [LARGE SCALE GENOMIC DNA]</scope>
    <source>
        <strain evidence="1">cv. IRGC 105608</strain>
    </source>
</reference>
<sequence length="63" mass="6522">MATDNVVAIDAFLSDTPHVSTSQADCILSSMSRISIPAQTKVKGIDRSSVAIVAIICAAFVSP</sequence>
<keyword evidence="2" id="KW-1185">Reference proteome</keyword>